<evidence type="ECO:0000313" key="1">
    <source>
        <dbReference type="EMBL" id="AYV84958.1"/>
    </source>
</evidence>
<organism evidence="1">
    <name type="scientific">Satyrvirus sp</name>
    <dbReference type="NCBI Taxonomy" id="2487771"/>
    <lineage>
        <taxon>Viruses</taxon>
        <taxon>Varidnaviria</taxon>
        <taxon>Bamfordvirae</taxon>
        <taxon>Nucleocytoviricota</taxon>
        <taxon>Megaviricetes</taxon>
        <taxon>Imitervirales</taxon>
        <taxon>Mimiviridae</taxon>
        <taxon>Megamimivirinae</taxon>
    </lineage>
</organism>
<sequence>MESDCIKYIRLNNGVDENGQVDFIANKTKLNYINLGGINLPDTIDCIHKFLCKNKVWVQDDTVIHTKKPINYIPEKYHNISFILEFYNNACLAKEIRERNEKYKEPVNDNMQNEPCNNICQQQQQHSMPQMVVKHLTNPNIYHGETKQNTAQKKR</sequence>
<accession>A0A3G5ACJ4</accession>
<dbReference type="EMBL" id="MK072437">
    <property type="protein sequence ID" value="AYV84958.1"/>
    <property type="molecule type" value="Genomic_DNA"/>
</dbReference>
<name>A0A3G5ACJ4_9VIRU</name>
<protein>
    <submittedName>
        <fullName evidence="1">Uncharacterized protein</fullName>
    </submittedName>
</protein>
<gene>
    <name evidence="1" type="ORF">Satyrvirus1_44</name>
</gene>
<proteinExistence type="predicted"/>
<reference evidence="1" key="1">
    <citation type="submission" date="2018-10" db="EMBL/GenBank/DDBJ databases">
        <title>Hidden diversity of soil giant viruses.</title>
        <authorList>
            <person name="Schulz F."/>
            <person name="Alteio L."/>
            <person name="Goudeau D."/>
            <person name="Ryan E.M."/>
            <person name="Malmstrom R.R."/>
            <person name="Blanchard J."/>
            <person name="Woyke T."/>
        </authorList>
    </citation>
    <scope>NUCLEOTIDE SEQUENCE</scope>
    <source>
        <strain evidence="1">SAV1</strain>
    </source>
</reference>